<gene>
    <name evidence="1" type="ORF">Bdt_3349</name>
</gene>
<reference evidence="1 2" key="1">
    <citation type="journal article" date="2012" name="BMC Genomics">
        <title>Genome analysis of a simultaneously predatory and prey-independent, novel Bdellovibrio bacteriovorus from the River Tiber, supports in silico predictions of both ancient and recent lateral gene transfer from diverse bacteria.</title>
        <authorList>
            <person name="Hobley L."/>
            <person name="Lerner T.R."/>
            <person name="Williams L.E."/>
            <person name="Lambert C."/>
            <person name="Till R."/>
            <person name="Milner D.S."/>
            <person name="Basford S.M."/>
            <person name="Capeness M.J."/>
            <person name="Fenton A.K."/>
            <person name="Atterbury R.J."/>
            <person name="Harris M.A."/>
            <person name="Sockett R.E."/>
        </authorList>
    </citation>
    <scope>NUCLEOTIDE SEQUENCE [LARGE SCALE GENOMIC DNA]</scope>
    <source>
        <strain evidence="1 2">Tiberius</strain>
    </source>
</reference>
<dbReference type="PATRIC" id="fig|1069642.3.peg.3316"/>
<dbReference type="EMBL" id="CP002930">
    <property type="protein sequence ID" value="AFY03024.1"/>
    <property type="molecule type" value="Genomic_DNA"/>
</dbReference>
<protein>
    <submittedName>
        <fullName evidence="1">Uncharacterized protein</fullName>
    </submittedName>
</protein>
<dbReference type="Proteomes" id="UP000010074">
    <property type="component" value="Chromosome"/>
</dbReference>
<sequence length="155" mass="18210">MIFSNAAFALNELEPSASLKVLRTECDRVEESFPDFACVRFEFYQSSASEIQRDLDELTDLNDWRLRTASWSLMVQTLLSSMESQIRRYDDPDHIQIMQQTKIKNHWELLRLKEGLEKFWVDPDTYWYPSVNAISFIAVNITQSQILVISHGERN</sequence>
<organism evidence="1 2">
    <name type="scientific">Bdellovibrio bacteriovorus str. Tiberius</name>
    <dbReference type="NCBI Taxonomy" id="1069642"/>
    <lineage>
        <taxon>Bacteria</taxon>
        <taxon>Pseudomonadati</taxon>
        <taxon>Bdellovibrionota</taxon>
        <taxon>Bdellovibrionia</taxon>
        <taxon>Bdellovibrionales</taxon>
        <taxon>Pseudobdellovibrionaceae</taxon>
        <taxon>Bdellovibrio</taxon>
    </lineage>
</organism>
<dbReference type="KEGG" id="bbat:Bdt_3349"/>
<proteinExistence type="predicted"/>
<dbReference type="HOGENOM" id="CLU_1692068_0_0_7"/>
<accession>K7ZC97</accession>
<evidence type="ECO:0000313" key="2">
    <source>
        <dbReference type="Proteomes" id="UP000010074"/>
    </source>
</evidence>
<evidence type="ECO:0000313" key="1">
    <source>
        <dbReference type="EMBL" id="AFY03024.1"/>
    </source>
</evidence>
<dbReference type="AlphaFoldDB" id="K7ZC97"/>
<name>K7ZC97_BDEBC</name>